<dbReference type="PROSITE" id="PS51750">
    <property type="entry name" value="BRO_N"/>
    <property type="match status" value="1"/>
</dbReference>
<dbReference type="KEGG" id="vg:26643187"/>
<keyword evidence="3" id="KW-1185">Reference proteome</keyword>
<proteinExistence type="predicted"/>
<dbReference type="GeneID" id="26643187"/>
<dbReference type="InterPro" id="IPR003497">
    <property type="entry name" value="BRO_N_domain"/>
</dbReference>
<dbReference type="Proteomes" id="UP000028567">
    <property type="component" value="Segment"/>
</dbReference>
<dbReference type="EMBL" id="KF356199">
    <property type="protein sequence ID" value="AGR48574.1"/>
    <property type="molecule type" value="Genomic_DNA"/>
</dbReference>
<reference evidence="2 3" key="1">
    <citation type="submission" date="2013-07" db="EMBL/GenBank/DDBJ databases">
        <title>Sequencing and analysis of the complete genome of Microcystis aeruginosa phage MaMV-DC.</title>
        <authorList>
            <person name="Ou T."/>
            <person name="Li S.H."/>
            <person name="Zhang Q.Y."/>
        </authorList>
    </citation>
    <scope>NUCLEOTIDE SEQUENCE [LARGE SCALE GENOMIC DNA]</scope>
</reference>
<sequence>MPNIRTYIFNSTVVRVIIKCKQPWFVKDDILNVLGLRNTEALNPKECDTFTITDTNGARDIPVISLPAVYRLISMEEDTSKTNNLALFLRHVRDTVLCDVMPIYRTIRLSRCWRRHWSGPETILILLVAIVMSSLLTPHKHTMIRTLNNMLSVDTVEASNYK</sequence>
<evidence type="ECO:0000259" key="1">
    <source>
        <dbReference type="PROSITE" id="PS51750"/>
    </source>
</evidence>
<name>A0A075BTW1_9CAUD</name>
<dbReference type="RefSeq" id="YP_009217693.1">
    <property type="nucleotide sequence ID" value="NC_029002.1"/>
</dbReference>
<gene>
    <name evidence="2" type="ORF">MaMVDC_9</name>
</gene>
<protein>
    <submittedName>
        <fullName evidence="2">Prophage antirepressor</fullName>
    </submittedName>
</protein>
<evidence type="ECO:0000313" key="2">
    <source>
        <dbReference type="EMBL" id="AGR48574.1"/>
    </source>
</evidence>
<organism evidence="2 3">
    <name type="scientific">Microcystis phage MaMV-DC</name>
    <dbReference type="NCBI Taxonomy" id="1357715"/>
    <lineage>
        <taxon>Viruses</taxon>
        <taxon>Duplodnaviria</taxon>
        <taxon>Heunggongvirae</taxon>
        <taxon>Uroviricota</taxon>
        <taxon>Caudoviricetes</taxon>
        <taxon>Fukuivirus</taxon>
        <taxon>Fukuivirus MVDC</taxon>
    </lineage>
</organism>
<evidence type="ECO:0000313" key="3">
    <source>
        <dbReference type="Proteomes" id="UP000028567"/>
    </source>
</evidence>
<accession>A0A075BTW1</accession>
<feature type="domain" description="Bro-N" evidence="1">
    <location>
        <begin position="1"/>
        <end position="108"/>
    </location>
</feature>